<dbReference type="PROSITE" id="PS00061">
    <property type="entry name" value="ADH_SHORT"/>
    <property type="match status" value="1"/>
</dbReference>
<dbReference type="SUPFAM" id="SSF51735">
    <property type="entry name" value="NAD(P)-binding Rossmann-fold domains"/>
    <property type="match status" value="1"/>
</dbReference>
<evidence type="ECO:0000256" key="1">
    <source>
        <dbReference type="ARBA" id="ARBA00006484"/>
    </source>
</evidence>
<dbReference type="InterPro" id="IPR036291">
    <property type="entry name" value="NAD(P)-bd_dom_sf"/>
</dbReference>
<dbReference type="Proteomes" id="UP001159427">
    <property type="component" value="Unassembled WGS sequence"/>
</dbReference>
<name>A0ABN8M561_9CNID</name>
<sequence length="339" mass="38195">MGGVKSRFKRQRSSVKSKRKSIHSQKEEETSGPKVVLFTGYSHKMNLSFALHLAEDPLGKFKVLVTMPSLASSEYLADSRVLNLLNKTLFVLQMDVDSDESVKGVLREIMENDGFIDAVVLTSNVLLNGQLETHTVDQAKTIFDVNTFSVIKLVQAVLPLMKKQRDGRLIIMSNQAGIQGIPFHGIYSASKFAVEGFMECIAPECLAFNIYCSIIETSMIKGEEKTAQTIQVSIRSKMENADDETKKYQDSCSGKMRRQGSVKKLDLKKVAELLREVLIDEKPHFRYQLSKSSKEAAREKWTDVHGDSNIFDAAEKYLCIETDRLREVLDNLNNVETNI</sequence>
<keyword evidence="2" id="KW-0560">Oxidoreductase</keyword>
<evidence type="ECO:0000256" key="2">
    <source>
        <dbReference type="ARBA" id="ARBA00023002"/>
    </source>
</evidence>
<evidence type="ECO:0000256" key="3">
    <source>
        <dbReference type="SAM" id="MobiDB-lite"/>
    </source>
</evidence>
<dbReference type="PANTHER" id="PTHR43976">
    <property type="entry name" value="SHORT CHAIN DEHYDROGENASE"/>
    <property type="match status" value="1"/>
</dbReference>
<comment type="caution">
    <text evidence="4">The sequence shown here is derived from an EMBL/GenBank/DDBJ whole genome shotgun (WGS) entry which is preliminary data.</text>
</comment>
<feature type="region of interest" description="Disordered" evidence="3">
    <location>
        <begin position="1"/>
        <end position="28"/>
    </location>
</feature>
<feature type="compositionally biased region" description="Basic residues" evidence="3">
    <location>
        <begin position="1"/>
        <end position="23"/>
    </location>
</feature>
<dbReference type="PRINTS" id="PR00081">
    <property type="entry name" value="GDHRDH"/>
</dbReference>
<dbReference type="InterPro" id="IPR002347">
    <property type="entry name" value="SDR_fam"/>
</dbReference>
<evidence type="ECO:0000313" key="5">
    <source>
        <dbReference type="Proteomes" id="UP001159427"/>
    </source>
</evidence>
<keyword evidence="5" id="KW-1185">Reference proteome</keyword>
<protein>
    <submittedName>
        <fullName evidence="4">Uncharacterized protein</fullName>
    </submittedName>
</protein>
<dbReference type="Gene3D" id="3.40.50.720">
    <property type="entry name" value="NAD(P)-binding Rossmann-like Domain"/>
    <property type="match status" value="1"/>
</dbReference>
<dbReference type="InterPro" id="IPR051911">
    <property type="entry name" value="SDR_oxidoreductase"/>
</dbReference>
<proteinExistence type="inferred from homology"/>
<evidence type="ECO:0000313" key="4">
    <source>
        <dbReference type="EMBL" id="CAH3024683.1"/>
    </source>
</evidence>
<reference evidence="4 5" key="1">
    <citation type="submission" date="2022-05" db="EMBL/GenBank/DDBJ databases">
        <authorList>
            <consortium name="Genoscope - CEA"/>
            <person name="William W."/>
        </authorList>
    </citation>
    <scope>NUCLEOTIDE SEQUENCE [LARGE SCALE GENOMIC DNA]</scope>
</reference>
<gene>
    <name evidence="4" type="ORF">PEVE_00023662</name>
</gene>
<dbReference type="EMBL" id="CALNXI010000314">
    <property type="protein sequence ID" value="CAH3024683.1"/>
    <property type="molecule type" value="Genomic_DNA"/>
</dbReference>
<accession>A0ABN8M561</accession>
<organism evidence="4 5">
    <name type="scientific">Porites evermanni</name>
    <dbReference type="NCBI Taxonomy" id="104178"/>
    <lineage>
        <taxon>Eukaryota</taxon>
        <taxon>Metazoa</taxon>
        <taxon>Cnidaria</taxon>
        <taxon>Anthozoa</taxon>
        <taxon>Hexacorallia</taxon>
        <taxon>Scleractinia</taxon>
        <taxon>Fungiina</taxon>
        <taxon>Poritidae</taxon>
        <taxon>Porites</taxon>
    </lineage>
</organism>
<dbReference type="InterPro" id="IPR020904">
    <property type="entry name" value="Sc_DH/Rdtase_CS"/>
</dbReference>
<dbReference type="PANTHER" id="PTHR43976:SF16">
    <property type="entry name" value="SHORT-CHAIN DEHYDROGENASE_REDUCTASE FAMILY PROTEIN"/>
    <property type="match status" value="1"/>
</dbReference>
<dbReference type="Pfam" id="PF00106">
    <property type="entry name" value="adh_short"/>
    <property type="match status" value="1"/>
</dbReference>
<comment type="similarity">
    <text evidence="1">Belongs to the short-chain dehydrogenases/reductases (SDR) family.</text>
</comment>